<reference evidence="1" key="1">
    <citation type="submission" date="2022-04" db="EMBL/GenBank/DDBJ databases">
        <title>A functionally conserved STORR gene fusion in Papaver species that diverged 16.8 million years ago.</title>
        <authorList>
            <person name="Catania T."/>
        </authorList>
    </citation>
    <scope>NUCLEOTIDE SEQUENCE</scope>
    <source>
        <strain evidence="1">S-188037</strain>
    </source>
</reference>
<comment type="caution">
    <text evidence="1">The sequence shown here is derived from an EMBL/GenBank/DDBJ whole genome shotgun (WGS) entry which is preliminary data.</text>
</comment>
<dbReference type="Proteomes" id="UP001202328">
    <property type="component" value="Unassembled WGS sequence"/>
</dbReference>
<name>A0AAD4XUD2_9MAGN</name>
<dbReference type="AlphaFoldDB" id="A0AAD4XUD2"/>
<proteinExistence type="predicted"/>
<protein>
    <submittedName>
        <fullName evidence="1">Uncharacterized protein</fullName>
    </submittedName>
</protein>
<accession>A0AAD4XUD2</accession>
<dbReference type="EMBL" id="JAJJMB010001710">
    <property type="protein sequence ID" value="KAI3956071.1"/>
    <property type="molecule type" value="Genomic_DNA"/>
</dbReference>
<evidence type="ECO:0000313" key="2">
    <source>
        <dbReference type="Proteomes" id="UP001202328"/>
    </source>
</evidence>
<evidence type="ECO:0000313" key="1">
    <source>
        <dbReference type="EMBL" id="KAI3956071.1"/>
    </source>
</evidence>
<gene>
    <name evidence="1" type="ORF">MKW98_027385</name>
</gene>
<organism evidence="1 2">
    <name type="scientific">Papaver atlanticum</name>
    <dbReference type="NCBI Taxonomy" id="357466"/>
    <lineage>
        <taxon>Eukaryota</taxon>
        <taxon>Viridiplantae</taxon>
        <taxon>Streptophyta</taxon>
        <taxon>Embryophyta</taxon>
        <taxon>Tracheophyta</taxon>
        <taxon>Spermatophyta</taxon>
        <taxon>Magnoliopsida</taxon>
        <taxon>Ranunculales</taxon>
        <taxon>Papaveraceae</taxon>
        <taxon>Papaveroideae</taxon>
        <taxon>Papaver</taxon>
    </lineage>
</organism>
<sequence>MEVFGLRREKLFFRVFSSHSSKSQATAARLATTVSANKGSSSDGPKPNDDCVLFEKINKLSKIKNVLKDGSGSGR</sequence>
<keyword evidence="2" id="KW-1185">Reference proteome</keyword>